<dbReference type="InterPro" id="IPR046523">
    <property type="entry name" value="UTP20_dom"/>
</dbReference>
<name>A0A078AUE0_STYLE</name>
<dbReference type="OrthoDB" id="298515at2759"/>
<feature type="compositionally biased region" description="Basic residues" evidence="1">
    <location>
        <begin position="1"/>
        <end position="10"/>
    </location>
</feature>
<dbReference type="Pfam" id="PF07539">
    <property type="entry name" value="UTP20_N"/>
    <property type="match status" value="1"/>
</dbReference>
<dbReference type="InterPro" id="IPR011430">
    <property type="entry name" value="UTP20_N"/>
</dbReference>
<dbReference type="GO" id="GO:0030686">
    <property type="term" value="C:90S preribosome"/>
    <property type="evidence" value="ECO:0007669"/>
    <property type="project" value="TreeGrafter"/>
</dbReference>
<dbReference type="InterPro" id="IPR052575">
    <property type="entry name" value="SSU_processome_comp_20"/>
</dbReference>
<gene>
    <name evidence="4" type="primary">Contig11646.g12470</name>
    <name evidence="4" type="ORF">STYLEM_13536</name>
</gene>
<dbReference type="Pfam" id="PF20416">
    <property type="entry name" value="UTP20"/>
    <property type="match status" value="1"/>
</dbReference>
<accession>A0A078AUE0</accession>
<dbReference type="EMBL" id="CCKQ01012833">
    <property type="protein sequence ID" value="CDW84473.1"/>
    <property type="molecule type" value="Genomic_DNA"/>
</dbReference>
<evidence type="ECO:0000259" key="2">
    <source>
        <dbReference type="Pfam" id="PF07539"/>
    </source>
</evidence>
<sequence length="3058" mass="356666">MVQKIRKAKPKQKEEKVQKNKLSKFIKKKSKYSAQTKRDNTYVFEGFYEKLKQIDVKQSNNLETNFVYDSILKQSEKDDEEGLFNSNFIMLLRTEKANNKTIEFSKVYKVLEPFCFSYPILVLNKSKLINMLIQYLTPKDNGKDAVVAPIYAIQISVLDLLIALIKDFRQDIYQEFLNMIMPAVISVIDMQKIQILDKVFTVISFGVKYLNKSIKEDLENFCDMYSELLIHKNRYIRKFASQSISYVLRKISFNQNTIKLLAKILQEKKDEDEVMEDLKSDNKDHLSDSKLNRVLGLADLLFEVVYGAGEGLHSKYNEVMDSIFDYLKQNEYNQTIQMLIRCLLLKQLNEVDTEKQQPIFDMLISNLKYNKQESDLNLILDIFKDQIRLKYGKRLSNYGVIQMLQVFNNLLNKNLAFSKQLALETKKNLARTIQILYYFKHNQVRSILAKSSIDLQQSQTIFNSHIYKLIDSTEHKIELLHSYYEIILSSPSEIKGFDDLDWSSILGLKQSSKNVMEFSGDSHQWKIKTLIKSINQYVLKYLQDSDDYNVTIEMLAMFICLASKINEKVEVELNDQSEKKLVTIIKAEISDLQRYFVFRFLQNCKVTEKLNKLLKITQITGSGKKQNGLSQKIDFSQLLMENLVLNNYNLSEQDYNDLQNALASTIDLVNIGQSRNLVSQNQAIKEALQIQQQEQNSLQLLSLLRNAHDDIIVLKSINQSEISSIQLNSNKELFTKLSLNLAKNQTELRLQTLLLLQKFEVLHFIIPDSEDEKHFDLSESYKGECKILELMLTFEQTKIAFETEKTKILLIKKIQTVLETELVPVEYVEAAYNFLIGGFWIKFTPLFESIQETIGSIINHNPEIYGKRLLELMKNYGLLTQVFHDNQILTDFIQNKIASEKSEYPNQSLLYKSYIKEQTLNHEFLEVKDFFYNLTKTIQLQIDPIMSNTQLRQQLMSQFYDFIDKEFRALNSQRQQKISQNQDLLDRMTYANMIDSDQYTKYKRQTYSKLYCYVEIFNRADNLKNMQRLQDFQNIMLKLLVTSDTKLQKLSLDCLIKSEYRGGLLKHYRKLLEGFTDDEKFKDVILALNFGSQKQAQEGDQTTLEQGDAIKKSDKSAIPKLQDMHRNEILPIVIKLLLSKLLKKKGSINQKTVFTRRNIVYNFMSSLNPDTELFMFINETLSAFEINYKDHKDLDFPQMLQKLSEVSFSVYLNYISSLAIIIKQLGGLLSNFLPLLTKVLVAIMTLTKMFIKQLKLSLVEEKEDQISLQVTGQSYQAQDGNQKDSLYRFVGHQSKASMRKALGIAIQLYSKFNYDEQFVKVFSGIFYTEVICDQIPLLHQNNYLTYKDVLPALMKMLEQKKIVSEVYEMIFSLLKNLISKSINGLEEKKDLHFIGKRRKNQKQQDEDQDDLETMEIDKNIITKEREIAKIILEQNISQIARSISIFSQNNLSELKNALLFKKKQQQKQNKLQALGGKQSVHETNQETLKDIIYIMSELTHYLKEGDKLNEASLKSLHTDFSSQTNSTTFYEELLLYSVKSICSLLQKSPSVSKDQIEKIILLFLTVKSLKVRNLLSKGLLDNLFVEDSDNLKVSIPDLKMKRGTIEIICNLNKIKRGLADTELDYDLIIKTLEKLDINHFRTITHYDLRQISYSVLFLLQSDEFSVRDYSCHFLKQFFEHLNELHLIDQTQVLKEFGSVIAHLESFLLQQVKTIKDELVLKTILEALRLLIIFYSKTQGSFKSQQNLQYLNLLVSQKEDQDDFFNKFLAIKLKSRAKQIQMLISKLQNKELSDYKAIQAIIIPLLNYIIFGTRSQKESRRNTVSYSKQEKRMIMDEALKAYSAIASLLKWSDYYKMLKQLLYKLNKSQSKISFNQLSGGNKGEDGEKQKERVITKCICQVLNGFKLSQENTIDEEYDAVKTLKKQQQSEDDQNYDQDFENIVEKILKENEAKPLEQFAVEVESDDNLEEDEEQQLVKKQQQELKVQTDKNNKMLLQNVQQKLYQKVLPILERHFADYEEKEDKMDGSSNETGMNLGYGSIRSFVVLGIAKLIRKLPIDQFINQLSKLINNIISKGLRSRLLVHREKARKSLLKLLIEVSPQFLSLSFTIMNDLLTRGYQLQTYIFTILFLLQQLVEKKILKNGMVSHRLLEITSEKLMDELFGELVNDDKNASVEDQQKNKIKEAKGKKAIPIFEIFAQFIDFKKNFFTLIGPIIRSLEGNPSIGKIQQCEELLNRISSSIIKNESVRGDQLLMFMYSIIDKGVIQAAKIKINDERAKRDYGAKTMKEDTFRKTKKEYKEMTFKIDMKWTKGNQLVDSKKAEELSGRVLASFGLMCMKKALKNKGLILSNEDQGQQNSNNFLNEDLNSQIKKNSEDIKEELKAKLDPFVPLLLNAFKTYHNPIVVSTLHVLGMIIHLGLPSFQQLMKKFLNRLFKLFEQTSTSSSIQDSDFVNSLFKCTAELIKTYSTYQDLNQLQLKTLIQVIKQNLNSQGANNPSQINVFHLLRALVFRKFLSPDLYDIIDKNVQDLIITSLSPSVRSLCSSIFVTFLIEYPLEQERLTQHLNFLLKNVGTYFDQEGRHQILEVMEKISIKMPQEILDNECEKWTFTLMIRLVNEKNKRCKDKAAQVLRMMFVKISANKTKTIFNTIIQMNSENAVKRQSLMHAKLHLLSIMIESIPALFKNPNDIKNIIADVCMPIITDEYTKFKKQLDKKKQAGDADDSQGEDDEIQNENMRKFFQSIDLMENNDQKLITINDDESEDKDQWSPLYYAFENINKLLTKSETQSNAFKLLAKYIRFLPQLSLIITQHHIYWIKLVAHQTIQSFLKNMINSKLNLTTLYKLEDSKDQLKIVASYTNTFKSLPMTSDLSKILVDNQLTLLRQQLNQKSETQLEEVKSIFKKLSLIGRKIMLNINQASERLECILRFFMESLSLFEEHSEMNKDNQYVRAVVESILQLVFRIYTDDQYLQNTPPKTLSYQMVDYFSNNLEKAFFLTLYNQVKKSILDKRQERKRHHKIMMVSNAVEWEQIKAQKRDKKRDKKREKKRQEKIMMNMRKN</sequence>
<organism evidence="4 5">
    <name type="scientific">Stylonychia lemnae</name>
    <name type="common">Ciliate</name>
    <dbReference type="NCBI Taxonomy" id="5949"/>
    <lineage>
        <taxon>Eukaryota</taxon>
        <taxon>Sar</taxon>
        <taxon>Alveolata</taxon>
        <taxon>Ciliophora</taxon>
        <taxon>Intramacronucleata</taxon>
        <taxon>Spirotrichea</taxon>
        <taxon>Stichotrichia</taxon>
        <taxon>Sporadotrichida</taxon>
        <taxon>Oxytrichidae</taxon>
        <taxon>Stylonychinae</taxon>
        <taxon>Stylonychia</taxon>
    </lineage>
</organism>
<dbReference type="SUPFAM" id="SSF48371">
    <property type="entry name" value="ARM repeat"/>
    <property type="match status" value="2"/>
</dbReference>
<reference evidence="4 5" key="1">
    <citation type="submission" date="2014-06" db="EMBL/GenBank/DDBJ databases">
        <authorList>
            <person name="Swart Estienne"/>
        </authorList>
    </citation>
    <scope>NUCLEOTIDE SEQUENCE [LARGE SCALE GENOMIC DNA]</scope>
    <source>
        <strain evidence="4 5">130c</strain>
    </source>
</reference>
<feature type="region of interest" description="Disordered" evidence="1">
    <location>
        <begin position="1"/>
        <end position="21"/>
    </location>
</feature>
<keyword evidence="5" id="KW-1185">Reference proteome</keyword>
<feature type="region of interest" description="Disordered" evidence="1">
    <location>
        <begin position="3032"/>
        <end position="3058"/>
    </location>
</feature>
<dbReference type="Proteomes" id="UP000039865">
    <property type="component" value="Unassembled WGS sequence"/>
</dbReference>
<evidence type="ECO:0000259" key="3">
    <source>
        <dbReference type="Pfam" id="PF20416"/>
    </source>
</evidence>
<dbReference type="OMA" id="EGLMAMF"/>
<dbReference type="InParanoid" id="A0A078AUE0"/>
<dbReference type="InterPro" id="IPR016024">
    <property type="entry name" value="ARM-type_fold"/>
</dbReference>
<feature type="domain" description="U3 small nucleolar RNA-associated protein 20 N-terminal" evidence="2">
    <location>
        <begin position="1008"/>
        <end position="1694"/>
    </location>
</feature>
<feature type="domain" description="U3 small nucleolar RNA-associated protein 20" evidence="3">
    <location>
        <begin position="2039"/>
        <end position="2260"/>
    </location>
</feature>
<evidence type="ECO:0000313" key="5">
    <source>
        <dbReference type="Proteomes" id="UP000039865"/>
    </source>
</evidence>
<evidence type="ECO:0000313" key="4">
    <source>
        <dbReference type="EMBL" id="CDW84473.1"/>
    </source>
</evidence>
<dbReference type="PANTHER" id="PTHR17695:SF11">
    <property type="entry name" value="SMALL SUBUNIT PROCESSOME COMPONENT 20 HOMOLOG"/>
    <property type="match status" value="1"/>
</dbReference>
<dbReference type="PANTHER" id="PTHR17695">
    <property type="entry name" value="SMALL SUBUNIT PROCESSOME COMPONENT 20 HOMOLOG"/>
    <property type="match status" value="1"/>
</dbReference>
<proteinExistence type="predicted"/>
<dbReference type="GO" id="GO:0032040">
    <property type="term" value="C:small-subunit processome"/>
    <property type="evidence" value="ECO:0007669"/>
    <property type="project" value="TreeGrafter"/>
</dbReference>
<protein>
    <submittedName>
        <fullName evidence="4">Small subunit processome component 20 homolog</fullName>
    </submittedName>
</protein>
<evidence type="ECO:0000256" key="1">
    <source>
        <dbReference type="SAM" id="MobiDB-lite"/>
    </source>
</evidence>
<feature type="compositionally biased region" description="Basic residues" evidence="1">
    <location>
        <begin position="3034"/>
        <end position="3045"/>
    </location>
</feature>